<accession>A0A6M2F3T1</accession>
<dbReference type="PANTHER" id="PTHR35115">
    <property type="entry name" value="CYCLIN DELTA-3"/>
    <property type="match status" value="1"/>
</dbReference>
<sequence>MLHLQKGDHVSALVTGEFYTRKKHFPGFARPFAFNAEVMLKIGRKLEAKDAARGALKSPWWTLGCRYQAWAAQIISLYHLLYCVVFSLPFLNLYCRGWSPIQDIAQIAQWEDEQIEYIKERMTEEGRQEDLNKGKEPSQIALDEAAFLLDLASVEGTWDEAAEQIAECYKQAGLHDVARFIQYRD</sequence>
<keyword evidence="1" id="KW-0812">Transmembrane</keyword>
<evidence type="ECO:0000256" key="1">
    <source>
        <dbReference type="SAM" id="Phobius"/>
    </source>
</evidence>
<protein>
    <submittedName>
        <fullName evidence="2">Uncharacterized protein</fullName>
    </submittedName>
</protein>
<keyword evidence="1" id="KW-1133">Transmembrane helix</keyword>
<proteinExistence type="predicted"/>
<feature type="transmembrane region" description="Helical" evidence="1">
    <location>
        <begin position="70"/>
        <end position="91"/>
    </location>
</feature>
<keyword evidence="1" id="KW-0472">Membrane</keyword>
<dbReference type="PANTHER" id="PTHR35115:SF7">
    <property type="entry name" value="CYCLIN DELTA-3"/>
    <property type="match status" value="1"/>
</dbReference>
<dbReference type="AlphaFoldDB" id="A0A6M2F3T1"/>
<reference evidence="2" key="1">
    <citation type="submission" date="2020-03" db="EMBL/GenBank/DDBJ databases">
        <authorList>
            <person name="Zhang R."/>
        </authorList>
    </citation>
    <scope>NUCLEOTIDE SEQUENCE</scope>
</reference>
<name>A0A6M2F3T1_9ROSI</name>
<organism evidence="2">
    <name type="scientific">Populus davidiana</name>
    <dbReference type="NCBI Taxonomy" id="266767"/>
    <lineage>
        <taxon>Eukaryota</taxon>
        <taxon>Viridiplantae</taxon>
        <taxon>Streptophyta</taxon>
        <taxon>Embryophyta</taxon>
        <taxon>Tracheophyta</taxon>
        <taxon>Spermatophyta</taxon>
        <taxon>Magnoliopsida</taxon>
        <taxon>eudicotyledons</taxon>
        <taxon>Gunneridae</taxon>
        <taxon>Pentapetalae</taxon>
        <taxon>rosids</taxon>
        <taxon>fabids</taxon>
        <taxon>Malpighiales</taxon>
        <taxon>Salicaceae</taxon>
        <taxon>Saliceae</taxon>
        <taxon>Populus</taxon>
    </lineage>
</organism>
<dbReference type="InterPro" id="IPR045287">
    <property type="entry name" value="PAB"/>
</dbReference>
<evidence type="ECO:0000313" key="2">
    <source>
        <dbReference type="EMBL" id="NUU92262.1"/>
    </source>
</evidence>
<dbReference type="EMBL" id="GILB01011929">
    <property type="protein sequence ID" value="NUU92262.1"/>
    <property type="molecule type" value="Transcribed_RNA"/>
</dbReference>